<feature type="transmembrane region" description="Helical" evidence="6">
    <location>
        <begin position="37"/>
        <end position="55"/>
    </location>
</feature>
<dbReference type="GO" id="GO:0000271">
    <property type="term" value="P:polysaccharide biosynthetic process"/>
    <property type="evidence" value="ECO:0007669"/>
    <property type="project" value="InterPro"/>
</dbReference>
<feature type="domain" description="GtrA/DPMS transmembrane" evidence="7">
    <location>
        <begin position="12"/>
        <end position="126"/>
    </location>
</feature>
<dbReference type="GO" id="GO:0005886">
    <property type="term" value="C:plasma membrane"/>
    <property type="evidence" value="ECO:0007669"/>
    <property type="project" value="TreeGrafter"/>
</dbReference>
<keyword evidence="3 6" id="KW-0812">Transmembrane</keyword>
<evidence type="ECO:0000259" key="7">
    <source>
        <dbReference type="Pfam" id="PF04138"/>
    </source>
</evidence>
<keyword evidence="4 6" id="KW-1133">Transmembrane helix</keyword>
<dbReference type="InterPro" id="IPR051401">
    <property type="entry name" value="GtrA_CellWall_Glycosyl"/>
</dbReference>
<dbReference type="PANTHER" id="PTHR38459">
    <property type="entry name" value="PROPHAGE BACTOPRENOL-LINKED GLUCOSE TRANSLOCASE HOMOLOG"/>
    <property type="match status" value="1"/>
</dbReference>
<gene>
    <name evidence="8" type="ORF">IAG03_12745</name>
</gene>
<keyword evidence="5 6" id="KW-0472">Membrane</keyword>
<dbReference type="EMBL" id="JACRSN010000025">
    <property type="protein sequence ID" value="MBC8534830.1"/>
    <property type="molecule type" value="Genomic_DNA"/>
</dbReference>
<feature type="transmembrane region" description="Helical" evidence="6">
    <location>
        <begin position="12"/>
        <end position="31"/>
    </location>
</feature>
<organism evidence="8 9">
    <name type="scientific">Yeguia hominis</name>
    <dbReference type="NCBI Taxonomy" id="2763662"/>
    <lineage>
        <taxon>Bacteria</taxon>
        <taxon>Bacillati</taxon>
        <taxon>Bacillota</taxon>
        <taxon>Clostridia</taxon>
        <taxon>Eubacteriales</taxon>
        <taxon>Yeguiaceae</taxon>
        <taxon>Yeguia</taxon>
    </lineage>
</organism>
<evidence type="ECO:0000256" key="5">
    <source>
        <dbReference type="ARBA" id="ARBA00023136"/>
    </source>
</evidence>
<accession>A0A926HTG2</accession>
<protein>
    <submittedName>
        <fullName evidence="8">GtrA family protein</fullName>
    </submittedName>
</protein>
<dbReference type="Pfam" id="PF04138">
    <property type="entry name" value="GtrA_DPMS_TM"/>
    <property type="match status" value="1"/>
</dbReference>
<comment type="caution">
    <text evidence="8">The sequence shown here is derived from an EMBL/GenBank/DDBJ whole genome shotgun (WGS) entry which is preliminary data.</text>
</comment>
<evidence type="ECO:0000313" key="8">
    <source>
        <dbReference type="EMBL" id="MBC8534830.1"/>
    </source>
</evidence>
<proteinExistence type="inferred from homology"/>
<sequence length="136" mass="15853">MFFVKEVWRFLKFSIFSASAGLIEFGAFALLNEVTRWSYWPCYLIALVLSVVWNFTLNRKFTFHSAVHIPAAMLKVLAYYAVFTPLSTLLGNYLAETLLWNAYLVTVLNMLLNFSTEFLYQRFFVFAKSIDSKREA</sequence>
<name>A0A926HTG2_9FIRM</name>
<evidence type="ECO:0000256" key="6">
    <source>
        <dbReference type="SAM" id="Phobius"/>
    </source>
</evidence>
<dbReference type="AlphaFoldDB" id="A0A926HTG2"/>
<reference evidence="8" key="1">
    <citation type="submission" date="2020-08" db="EMBL/GenBank/DDBJ databases">
        <title>Genome public.</title>
        <authorList>
            <person name="Liu C."/>
            <person name="Sun Q."/>
        </authorList>
    </citation>
    <scope>NUCLEOTIDE SEQUENCE</scope>
    <source>
        <strain evidence="8">NSJ-40</strain>
    </source>
</reference>
<dbReference type="InterPro" id="IPR007267">
    <property type="entry name" value="GtrA_DPMS_TM"/>
</dbReference>
<dbReference type="Proteomes" id="UP000651482">
    <property type="component" value="Unassembled WGS sequence"/>
</dbReference>
<evidence type="ECO:0000313" key="9">
    <source>
        <dbReference type="Proteomes" id="UP000651482"/>
    </source>
</evidence>
<keyword evidence="9" id="KW-1185">Reference proteome</keyword>
<feature type="transmembrane region" description="Helical" evidence="6">
    <location>
        <begin position="100"/>
        <end position="120"/>
    </location>
</feature>
<evidence type="ECO:0000256" key="4">
    <source>
        <dbReference type="ARBA" id="ARBA00022989"/>
    </source>
</evidence>
<dbReference type="PANTHER" id="PTHR38459:SF1">
    <property type="entry name" value="PROPHAGE BACTOPRENOL-LINKED GLUCOSE TRANSLOCASE HOMOLOG"/>
    <property type="match status" value="1"/>
</dbReference>
<comment type="subcellular location">
    <subcellularLocation>
        <location evidence="1">Membrane</location>
        <topology evidence="1">Multi-pass membrane protein</topology>
    </subcellularLocation>
</comment>
<evidence type="ECO:0000256" key="1">
    <source>
        <dbReference type="ARBA" id="ARBA00004141"/>
    </source>
</evidence>
<comment type="similarity">
    <text evidence="2">Belongs to the GtrA family.</text>
</comment>
<evidence type="ECO:0000256" key="2">
    <source>
        <dbReference type="ARBA" id="ARBA00009399"/>
    </source>
</evidence>
<evidence type="ECO:0000256" key="3">
    <source>
        <dbReference type="ARBA" id="ARBA00022692"/>
    </source>
</evidence>